<keyword evidence="2" id="KW-1185">Reference proteome</keyword>
<feature type="non-terminal residue" evidence="1">
    <location>
        <position position="1"/>
    </location>
</feature>
<reference evidence="1 2" key="1">
    <citation type="submission" date="2021-06" db="EMBL/GenBank/DDBJ databases">
        <title>A haploid diamondback moth (Plutella xylostella L.) genome assembly resolves 31 chromosomes and identifies a diamide resistance mutation.</title>
        <authorList>
            <person name="Ward C.M."/>
            <person name="Perry K.D."/>
            <person name="Baker G."/>
            <person name="Powis K."/>
            <person name="Heckel D.G."/>
            <person name="Baxter S.W."/>
        </authorList>
    </citation>
    <scope>NUCLEOTIDE SEQUENCE [LARGE SCALE GENOMIC DNA]</scope>
    <source>
        <strain evidence="1 2">LV</strain>
        <tissue evidence="1">Single pupa</tissue>
    </source>
</reference>
<gene>
    <name evidence="1" type="ORF">JYU34_013038</name>
</gene>
<dbReference type="Proteomes" id="UP000823941">
    <property type="component" value="Chromosome 17"/>
</dbReference>
<sequence length="73" mass="8101">IHDQIRRYTWAGVSRRVAPCRAASRRVALPSDASRATDLPLSRITVQLSLEVPSLLAALMSPCSIELVFSYNF</sequence>
<evidence type="ECO:0000313" key="2">
    <source>
        <dbReference type="Proteomes" id="UP000823941"/>
    </source>
</evidence>
<name>A0ABQ7QCS4_PLUXY</name>
<protein>
    <submittedName>
        <fullName evidence="1">Uncharacterized protein</fullName>
    </submittedName>
</protein>
<accession>A0ABQ7QCS4</accession>
<proteinExistence type="predicted"/>
<organism evidence="1 2">
    <name type="scientific">Plutella xylostella</name>
    <name type="common">Diamondback moth</name>
    <name type="synonym">Plutella maculipennis</name>
    <dbReference type="NCBI Taxonomy" id="51655"/>
    <lineage>
        <taxon>Eukaryota</taxon>
        <taxon>Metazoa</taxon>
        <taxon>Ecdysozoa</taxon>
        <taxon>Arthropoda</taxon>
        <taxon>Hexapoda</taxon>
        <taxon>Insecta</taxon>
        <taxon>Pterygota</taxon>
        <taxon>Neoptera</taxon>
        <taxon>Endopterygota</taxon>
        <taxon>Lepidoptera</taxon>
        <taxon>Glossata</taxon>
        <taxon>Ditrysia</taxon>
        <taxon>Yponomeutoidea</taxon>
        <taxon>Plutellidae</taxon>
        <taxon>Plutella</taxon>
    </lineage>
</organism>
<dbReference type="EMBL" id="JAHIBW010000017">
    <property type="protein sequence ID" value="KAG7303029.1"/>
    <property type="molecule type" value="Genomic_DNA"/>
</dbReference>
<evidence type="ECO:0000313" key="1">
    <source>
        <dbReference type="EMBL" id="KAG7303029.1"/>
    </source>
</evidence>
<comment type="caution">
    <text evidence="1">The sequence shown here is derived from an EMBL/GenBank/DDBJ whole genome shotgun (WGS) entry which is preliminary data.</text>
</comment>